<dbReference type="HAMAP" id="MF_01043">
    <property type="entry name" value="PlsY"/>
    <property type="match status" value="1"/>
</dbReference>
<proteinExistence type="inferred from homology"/>
<comment type="catalytic activity">
    <reaction evidence="10">
        <text>an acyl phosphate + sn-glycerol 3-phosphate = a 1-acyl-sn-glycero-3-phosphate + phosphate</text>
        <dbReference type="Rhea" id="RHEA:34075"/>
        <dbReference type="ChEBI" id="CHEBI:43474"/>
        <dbReference type="ChEBI" id="CHEBI:57597"/>
        <dbReference type="ChEBI" id="CHEBI:57970"/>
        <dbReference type="ChEBI" id="CHEBI:59918"/>
        <dbReference type="EC" id="2.3.1.275"/>
    </reaction>
</comment>
<feature type="transmembrane region" description="Helical" evidence="10">
    <location>
        <begin position="122"/>
        <end position="145"/>
    </location>
</feature>
<protein>
    <recommendedName>
        <fullName evidence="10">Glycerol-3-phosphate acyltransferase</fullName>
    </recommendedName>
    <alternativeName>
        <fullName evidence="10">Acyl-PO4 G3P acyltransferase</fullName>
    </alternativeName>
    <alternativeName>
        <fullName evidence="10">Acyl-phosphate--glycerol-3-phosphate acyltransferase</fullName>
    </alternativeName>
    <alternativeName>
        <fullName evidence="10">G3P acyltransferase</fullName>
        <shortName evidence="10">GPAT</shortName>
        <ecNumber evidence="10">2.3.1.275</ecNumber>
    </alternativeName>
    <alternativeName>
        <fullName evidence="10">Lysophosphatidic acid synthase</fullName>
        <shortName evidence="10">LPA synthase</shortName>
    </alternativeName>
</protein>
<keyword evidence="5 10" id="KW-1133">Transmembrane helix</keyword>
<dbReference type="PANTHER" id="PTHR30309">
    <property type="entry name" value="INNER MEMBRANE PROTEIN YGIH"/>
    <property type="match status" value="1"/>
</dbReference>
<evidence type="ECO:0000256" key="3">
    <source>
        <dbReference type="ARBA" id="ARBA00022679"/>
    </source>
</evidence>
<dbReference type="AlphaFoldDB" id="A0A4P6UMR7"/>
<comment type="subunit">
    <text evidence="10">Probably interacts with PlsX.</text>
</comment>
<dbReference type="NCBIfam" id="TIGR00023">
    <property type="entry name" value="glycerol-3-phosphate 1-O-acyltransferase PlsY"/>
    <property type="match status" value="1"/>
</dbReference>
<comment type="subcellular location">
    <subcellularLocation>
        <location evidence="10">Cell membrane</location>
        <topology evidence="10">Multi-pass membrane protein</topology>
    </subcellularLocation>
</comment>
<dbReference type="GO" id="GO:0005886">
    <property type="term" value="C:plasma membrane"/>
    <property type="evidence" value="ECO:0007669"/>
    <property type="project" value="UniProtKB-SubCell"/>
</dbReference>
<evidence type="ECO:0000256" key="7">
    <source>
        <dbReference type="ARBA" id="ARBA00023136"/>
    </source>
</evidence>
<dbReference type="KEGG" id="hgr:DW355_08710"/>
<keyword evidence="8 10" id="KW-0594">Phospholipid biosynthesis</keyword>
<evidence type="ECO:0000256" key="8">
    <source>
        <dbReference type="ARBA" id="ARBA00023209"/>
    </source>
</evidence>
<dbReference type="Pfam" id="PF02660">
    <property type="entry name" value="G3P_acyltransf"/>
    <property type="match status" value="1"/>
</dbReference>
<evidence type="ECO:0000256" key="6">
    <source>
        <dbReference type="ARBA" id="ARBA00023098"/>
    </source>
</evidence>
<evidence type="ECO:0000256" key="10">
    <source>
        <dbReference type="HAMAP-Rule" id="MF_01043"/>
    </source>
</evidence>
<dbReference type="EMBL" id="CP031395">
    <property type="protein sequence ID" value="QBK04841.1"/>
    <property type="molecule type" value="Genomic_DNA"/>
</dbReference>
<keyword evidence="11" id="KW-0012">Acyltransferase</keyword>
<evidence type="ECO:0000256" key="2">
    <source>
        <dbReference type="ARBA" id="ARBA00022516"/>
    </source>
</evidence>
<evidence type="ECO:0000256" key="4">
    <source>
        <dbReference type="ARBA" id="ARBA00022692"/>
    </source>
</evidence>
<dbReference type="InterPro" id="IPR003811">
    <property type="entry name" value="G3P_acylTferase_PlsY"/>
</dbReference>
<keyword evidence="6 10" id="KW-0443">Lipid metabolism</keyword>
<evidence type="ECO:0000313" key="12">
    <source>
        <dbReference type="Proteomes" id="UP000292939"/>
    </source>
</evidence>
<dbReference type="PANTHER" id="PTHR30309:SF0">
    <property type="entry name" value="GLYCEROL-3-PHOSPHATE ACYLTRANSFERASE-RELATED"/>
    <property type="match status" value="1"/>
</dbReference>
<keyword evidence="1 10" id="KW-1003">Cell membrane</keyword>
<accession>A0A4P6UMR7</accession>
<dbReference type="EC" id="2.3.1.275" evidence="10"/>
<evidence type="ECO:0000256" key="5">
    <source>
        <dbReference type="ARBA" id="ARBA00022989"/>
    </source>
</evidence>
<comment type="function">
    <text evidence="10">Catalyzes the transfer of an acyl group from acyl-phosphate (acyl-PO(4)) to glycerol-3-phosphate (G3P) to form lysophosphatidic acid (LPA). This enzyme utilizes acyl-phosphate as fatty acyl donor, but not acyl-CoA or acyl-ACP.</text>
</comment>
<reference evidence="11 12" key="1">
    <citation type="submission" date="2018-07" db="EMBL/GenBank/DDBJ databases">
        <title>Exploring interactions and the metabolic potential of the ultra-small soil bacteria Hylemonella gracilis.</title>
        <authorList>
            <person name="Tyc O."/>
            <person name="Kulkarni P."/>
            <person name="Gawehns F."/>
            <person name="Hundscheid M."/>
            <person name="Zweers H."/>
            <person name="Garbeva P."/>
        </authorList>
    </citation>
    <scope>NUCLEOTIDE SEQUENCE [LARGE SCALE GENOMIC DNA]</scope>
    <source>
        <strain evidence="11 12">NS1</strain>
    </source>
</reference>
<evidence type="ECO:0000256" key="1">
    <source>
        <dbReference type="ARBA" id="ARBA00022475"/>
    </source>
</evidence>
<evidence type="ECO:0000256" key="9">
    <source>
        <dbReference type="ARBA" id="ARBA00023264"/>
    </source>
</evidence>
<dbReference type="GO" id="GO:0043772">
    <property type="term" value="F:acyl-phosphate glycerol-3-phosphate acyltransferase activity"/>
    <property type="evidence" value="ECO:0007669"/>
    <property type="project" value="UniProtKB-UniRule"/>
</dbReference>
<comment type="similarity">
    <text evidence="10">Belongs to the PlsY family.</text>
</comment>
<organism evidence="11 12">
    <name type="scientific">Hylemonella gracilis</name>
    <dbReference type="NCBI Taxonomy" id="80880"/>
    <lineage>
        <taxon>Bacteria</taxon>
        <taxon>Pseudomonadati</taxon>
        <taxon>Pseudomonadota</taxon>
        <taxon>Betaproteobacteria</taxon>
        <taxon>Burkholderiales</taxon>
        <taxon>Comamonadaceae</taxon>
        <taxon>Hylemonella</taxon>
    </lineage>
</organism>
<keyword evidence="7 10" id="KW-0472">Membrane</keyword>
<dbReference type="Proteomes" id="UP000292939">
    <property type="component" value="Chromosome"/>
</dbReference>
<feature type="transmembrane region" description="Helical" evidence="10">
    <location>
        <begin position="12"/>
        <end position="33"/>
    </location>
</feature>
<dbReference type="SMART" id="SM01207">
    <property type="entry name" value="G3P_acyltransf"/>
    <property type="match status" value="1"/>
</dbReference>
<dbReference type="OrthoDB" id="9777124at2"/>
<feature type="transmembrane region" description="Helical" evidence="10">
    <location>
        <begin position="96"/>
        <end position="116"/>
    </location>
</feature>
<name>A0A4P6UMR7_9BURK</name>
<dbReference type="UniPathway" id="UPA00085"/>
<feature type="transmembrane region" description="Helical" evidence="10">
    <location>
        <begin position="176"/>
        <end position="195"/>
    </location>
</feature>
<keyword evidence="9 10" id="KW-1208">Phospholipid metabolism</keyword>
<sequence>MRHILATYSSYLLPSLVALASYLLGSLSFAVIVSRVMGLNDPRTYGSKNPGATNVLRSGSKKAAVVTLLLDGAKGWLPVALVASFGPSYGLGEGTLALAALGAFLGHLYPVFFRFVGGKGVATAAGVLLGLHWALGLAVLLTWVLVAVLSRYSSLSALLASVAAPLYYMLGDGEFWTLNPSVLFAVCLMSLLLIYRHAENIGRLARGQEGKLGQKKK</sequence>
<keyword evidence="3 10" id="KW-0808">Transferase</keyword>
<evidence type="ECO:0000313" key="11">
    <source>
        <dbReference type="EMBL" id="QBK04841.1"/>
    </source>
</evidence>
<dbReference type="GO" id="GO:0008654">
    <property type="term" value="P:phospholipid biosynthetic process"/>
    <property type="evidence" value="ECO:0007669"/>
    <property type="project" value="UniProtKB-UniRule"/>
</dbReference>
<keyword evidence="4 10" id="KW-0812">Transmembrane</keyword>
<comment type="pathway">
    <text evidence="10">Lipid metabolism; phospholipid metabolism.</text>
</comment>
<gene>
    <name evidence="10 11" type="primary">plsY</name>
    <name evidence="11" type="ORF">DW355_08710</name>
</gene>
<keyword evidence="2 10" id="KW-0444">Lipid biosynthesis</keyword>